<evidence type="ECO:0000313" key="3">
    <source>
        <dbReference type="Proteomes" id="UP000625735"/>
    </source>
</evidence>
<name>A0A917DG75_9FLAO</name>
<dbReference type="AlphaFoldDB" id="A0A917DG75"/>
<sequence>MKKASRFLILFILSWFSFSCENEPVDLKYDQSLLIQNDSEIMEALLRVAKFSNTTLGSVCIEFIYPFTILEVNDSSDVVAVHQIFGSNQLISLLENLPQNNGISISYPLVASLPEGGMFTISNNSELLIALDFCTHDDIVAYCSGLFSDANGNSCVWKIPYHSGFFDNKFAGAFFEANFDGSIKLHYQNETYIGTWVFLFINSELHLNIYLVGNSTVSQYWNVNFKADFSSVLITLNNGNNIKLIKSCGTTSSYSLGQEGPNGGIITYVKTDYNEGWKYLEIAAEDQIQEQWGCSNASVLLAQNSEIGDGLMNSVAIANYHEGINYASNPLLCSDDNNGTLTAKSALLSDFAPRNWHLPTIEELELLYNNTHLNGLGDFSDAIYWSSTEASASTVFGINFSDGTLVEIPKNSTIAKTRKCIYF</sequence>
<dbReference type="EMBL" id="BMFG01000010">
    <property type="protein sequence ID" value="GGD33210.1"/>
    <property type="molecule type" value="Genomic_DNA"/>
</dbReference>
<dbReference type="Proteomes" id="UP000625735">
    <property type="component" value="Unassembled WGS sequence"/>
</dbReference>
<evidence type="ECO:0008006" key="4">
    <source>
        <dbReference type="Google" id="ProtNLM"/>
    </source>
</evidence>
<reference evidence="2" key="2">
    <citation type="submission" date="2020-09" db="EMBL/GenBank/DDBJ databases">
        <authorList>
            <person name="Sun Q."/>
            <person name="Zhou Y."/>
        </authorList>
    </citation>
    <scope>NUCLEOTIDE SEQUENCE</scope>
    <source>
        <strain evidence="2">CGMCC 1.12506</strain>
    </source>
</reference>
<gene>
    <name evidence="2" type="ORF">GCM10011343_24060</name>
</gene>
<keyword evidence="1" id="KW-0732">Signal</keyword>
<keyword evidence="3" id="KW-1185">Reference proteome</keyword>
<evidence type="ECO:0000313" key="2">
    <source>
        <dbReference type="EMBL" id="GGD33210.1"/>
    </source>
</evidence>
<comment type="caution">
    <text evidence="2">The sequence shown here is derived from an EMBL/GenBank/DDBJ whole genome shotgun (WGS) entry which is preliminary data.</text>
</comment>
<accession>A0A917DG75</accession>
<feature type="chain" id="PRO_5037149756" description="DUF1566 domain-containing protein" evidence="1">
    <location>
        <begin position="20"/>
        <end position="423"/>
    </location>
</feature>
<evidence type="ECO:0000256" key="1">
    <source>
        <dbReference type="SAM" id="SignalP"/>
    </source>
</evidence>
<reference evidence="2" key="1">
    <citation type="journal article" date="2014" name="Int. J. Syst. Evol. Microbiol.">
        <title>Complete genome sequence of Corynebacterium casei LMG S-19264T (=DSM 44701T), isolated from a smear-ripened cheese.</title>
        <authorList>
            <consortium name="US DOE Joint Genome Institute (JGI-PGF)"/>
            <person name="Walter F."/>
            <person name="Albersmeier A."/>
            <person name="Kalinowski J."/>
            <person name="Ruckert C."/>
        </authorList>
    </citation>
    <scope>NUCLEOTIDE SEQUENCE</scope>
    <source>
        <strain evidence="2">CGMCC 1.12506</strain>
    </source>
</reference>
<organism evidence="2 3">
    <name type="scientific">Flavobacterium orientale</name>
    <dbReference type="NCBI Taxonomy" id="1756020"/>
    <lineage>
        <taxon>Bacteria</taxon>
        <taxon>Pseudomonadati</taxon>
        <taxon>Bacteroidota</taxon>
        <taxon>Flavobacteriia</taxon>
        <taxon>Flavobacteriales</taxon>
        <taxon>Flavobacteriaceae</taxon>
        <taxon>Flavobacterium</taxon>
    </lineage>
</organism>
<feature type="signal peptide" evidence="1">
    <location>
        <begin position="1"/>
        <end position="19"/>
    </location>
</feature>
<dbReference type="PROSITE" id="PS51257">
    <property type="entry name" value="PROKAR_LIPOPROTEIN"/>
    <property type="match status" value="1"/>
</dbReference>
<proteinExistence type="predicted"/>
<dbReference type="RefSeq" id="WP_188362830.1">
    <property type="nucleotide sequence ID" value="NZ_BMFG01000010.1"/>
</dbReference>
<protein>
    <recommendedName>
        <fullName evidence="4">DUF1566 domain-containing protein</fullName>
    </recommendedName>
</protein>